<dbReference type="OrthoDB" id="1934429at2"/>
<dbReference type="Proteomes" id="UP000029518">
    <property type="component" value="Chromosome"/>
</dbReference>
<sequence length="173" mass="18718">MTGILGGNAKDEPMHYGEIYNVWQASMVAKGALSCYRAYMYHAGDHDLKKILGTLIDQAELEISECDSLLADQGLASAPVMPNRPEAKLEDIPVGARFTDPEIAAKLAADIATGLVACSMVMGQSIREDIGALFAKYHLTKAAIGLKIMHLTKKNGWLIPPPLQVKRPETVKA</sequence>
<protein>
    <submittedName>
        <fullName evidence="1">Membrane protein</fullName>
    </submittedName>
</protein>
<organism evidence="1 2">
    <name type="scientific">Paenibacillus borealis</name>
    <dbReference type="NCBI Taxonomy" id="160799"/>
    <lineage>
        <taxon>Bacteria</taxon>
        <taxon>Bacillati</taxon>
        <taxon>Bacillota</taxon>
        <taxon>Bacilli</taxon>
        <taxon>Bacillales</taxon>
        <taxon>Paenibacillaceae</taxon>
        <taxon>Paenibacillus</taxon>
    </lineage>
</organism>
<dbReference type="InterPro" id="IPR021617">
    <property type="entry name" value="DUF3231"/>
</dbReference>
<dbReference type="Pfam" id="PF11553">
    <property type="entry name" value="DUF3231"/>
    <property type="match status" value="1"/>
</dbReference>
<evidence type="ECO:0000313" key="2">
    <source>
        <dbReference type="Proteomes" id="UP000029518"/>
    </source>
</evidence>
<dbReference type="Gene3D" id="1.20.1260.10">
    <property type="match status" value="1"/>
</dbReference>
<dbReference type="EMBL" id="CP009285">
    <property type="protein sequence ID" value="AIQ60084.1"/>
    <property type="molecule type" value="Genomic_DNA"/>
</dbReference>
<name>A0A089MUE2_PAEBO</name>
<reference evidence="1" key="1">
    <citation type="submission" date="2014-08" db="EMBL/GenBank/DDBJ databases">
        <title>Comparative genomics of the Paenibacillus odorifer group.</title>
        <authorList>
            <person name="den Bakker H.C."/>
            <person name="Tsai Y.-C.Y.-C."/>
            <person name="Martin N."/>
            <person name="Korlach J."/>
            <person name="Wiedmann M."/>
        </authorList>
    </citation>
    <scope>NUCLEOTIDE SEQUENCE [LARGE SCALE GENOMIC DNA]</scope>
    <source>
        <strain evidence="1">DSM 13188</strain>
    </source>
</reference>
<dbReference type="RefSeq" id="WP_042216481.1">
    <property type="nucleotide sequence ID" value="NZ_CP009285.1"/>
</dbReference>
<dbReference type="KEGG" id="pbd:PBOR_26380"/>
<proteinExistence type="predicted"/>
<dbReference type="HOGENOM" id="CLU_127503_0_0_9"/>
<dbReference type="AlphaFoldDB" id="A0A089MUE2"/>
<accession>A0A089MUE2</accession>
<keyword evidence="2" id="KW-1185">Reference proteome</keyword>
<gene>
    <name evidence="1" type="ORF">PBOR_26380</name>
</gene>
<dbReference type="InterPro" id="IPR012347">
    <property type="entry name" value="Ferritin-like"/>
</dbReference>
<evidence type="ECO:0000313" key="1">
    <source>
        <dbReference type="EMBL" id="AIQ60084.1"/>
    </source>
</evidence>